<dbReference type="Proteomes" id="UP001482620">
    <property type="component" value="Unassembled WGS sequence"/>
</dbReference>
<evidence type="ECO:0000256" key="1">
    <source>
        <dbReference type="SAM" id="Phobius"/>
    </source>
</evidence>
<feature type="transmembrane region" description="Helical" evidence="1">
    <location>
        <begin position="42"/>
        <end position="65"/>
    </location>
</feature>
<proteinExistence type="predicted"/>
<organism evidence="2 3">
    <name type="scientific">Ilyodon furcidens</name>
    <name type="common">goldbreast splitfin</name>
    <dbReference type="NCBI Taxonomy" id="33524"/>
    <lineage>
        <taxon>Eukaryota</taxon>
        <taxon>Metazoa</taxon>
        <taxon>Chordata</taxon>
        <taxon>Craniata</taxon>
        <taxon>Vertebrata</taxon>
        <taxon>Euteleostomi</taxon>
        <taxon>Actinopterygii</taxon>
        <taxon>Neopterygii</taxon>
        <taxon>Teleostei</taxon>
        <taxon>Neoteleostei</taxon>
        <taxon>Acanthomorphata</taxon>
        <taxon>Ovalentaria</taxon>
        <taxon>Atherinomorphae</taxon>
        <taxon>Cyprinodontiformes</taxon>
        <taxon>Goodeidae</taxon>
        <taxon>Ilyodon</taxon>
    </lineage>
</organism>
<name>A0ABV0VBH1_9TELE</name>
<dbReference type="EMBL" id="JAHRIQ010103455">
    <property type="protein sequence ID" value="MEQ2254060.1"/>
    <property type="molecule type" value="Genomic_DNA"/>
</dbReference>
<keyword evidence="1" id="KW-1133">Transmembrane helix</keyword>
<feature type="transmembrane region" description="Helical" evidence="1">
    <location>
        <begin position="77"/>
        <end position="95"/>
    </location>
</feature>
<evidence type="ECO:0000313" key="3">
    <source>
        <dbReference type="Proteomes" id="UP001482620"/>
    </source>
</evidence>
<evidence type="ECO:0008006" key="4">
    <source>
        <dbReference type="Google" id="ProtNLM"/>
    </source>
</evidence>
<accession>A0ABV0VBH1</accession>
<protein>
    <recommendedName>
        <fullName evidence="4">Secreted protein</fullName>
    </recommendedName>
</protein>
<keyword evidence="3" id="KW-1185">Reference proteome</keyword>
<comment type="caution">
    <text evidence="2">The sequence shown here is derived from an EMBL/GenBank/DDBJ whole genome shotgun (WGS) entry which is preliminary data.</text>
</comment>
<gene>
    <name evidence="2" type="ORF">ILYODFUR_039002</name>
</gene>
<sequence length="104" mass="11501">MWLTGGVCCSAGLLRSSASVEEGQLCCYLAHGKVVVGQQELVVLVEFGSTTGSLPLIFLTVIIRISKKTTKLKRKNNHSVVIIVSLNNYTFMYFINNRNIFICT</sequence>
<keyword evidence="1" id="KW-0472">Membrane</keyword>
<keyword evidence="1" id="KW-0812">Transmembrane</keyword>
<evidence type="ECO:0000313" key="2">
    <source>
        <dbReference type="EMBL" id="MEQ2254060.1"/>
    </source>
</evidence>
<reference evidence="2 3" key="1">
    <citation type="submission" date="2021-06" db="EMBL/GenBank/DDBJ databases">
        <authorList>
            <person name="Palmer J.M."/>
        </authorList>
    </citation>
    <scope>NUCLEOTIDE SEQUENCE [LARGE SCALE GENOMIC DNA]</scope>
    <source>
        <strain evidence="3">if_2019</strain>
        <tissue evidence="2">Muscle</tissue>
    </source>
</reference>